<feature type="domain" description="LppM" evidence="3">
    <location>
        <begin position="47"/>
        <end position="192"/>
    </location>
</feature>
<dbReference type="STRING" id="521096.Tpau_2660"/>
<accession>D5USI9</accession>
<dbReference type="Proteomes" id="UP000001213">
    <property type="component" value="Chromosome"/>
</dbReference>
<sequence length="255" mass="27033">MAVVTTRSSQDDRTRPRSRFRPARLLAAVMLLFLAAVPTACANPGPGDRMSGKIIAAQTPAADPKGPQLAVPGELTGQAQVQAYDSNGRIGTQMLFETITFGQFNQLGEVVSQAFETSATSMKMRVQRNGNTVILSGTADMASLAPNSAVIVVSVQFPGPVTATNGQQESNDLVTWTLNAGTSAALTAEADYADPSIASFTLWTWITAIVSFLAAALVAAVAYVNRDRSAKVGQDSGETESLVELPQWLREKLKK</sequence>
<reference evidence="4 5" key="2">
    <citation type="journal article" date="2011" name="Stand. Genomic Sci.">
        <title>Complete genome sequence of Tsukamurella paurometabola type strain (no. 33).</title>
        <authorList>
            <person name="Munk A.C."/>
            <person name="Lapidus A."/>
            <person name="Lucas S."/>
            <person name="Nolan M."/>
            <person name="Tice H."/>
            <person name="Cheng J.F."/>
            <person name="Del Rio T.G."/>
            <person name="Goodwin L."/>
            <person name="Pitluck S."/>
            <person name="Liolios K."/>
            <person name="Huntemann M."/>
            <person name="Ivanova N."/>
            <person name="Mavromatis K."/>
            <person name="Mikhailova N."/>
            <person name="Pati A."/>
            <person name="Chen A."/>
            <person name="Palaniappan K."/>
            <person name="Tapia R."/>
            <person name="Han C."/>
            <person name="Land M."/>
            <person name="Hauser L."/>
            <person name="Chang Y.J."/>
            <person name="Jeffries C.D."/>
            <person name="Brettin T."/>
            <person name="Yasawong M."/>
            <person name="Brambilla E.M."/>
            <person name="Rohde M."/>
            <person name="Sikorski J."/>
            <person name="Goker M."/>
            <person name="Detter J.C."/>
            <person name="Woyke T."/>
            <person name="Bristow J."/>
            <person name="Eisen J.A."/>
            <person name="Markowitz V."/>
            <person name="Hugenholtz P."/>
            <person name="Kyrpides N.C."/>
            <person name="Klenk H.P."/>
        </authorList>
    </citation>
    <scope>NUCLEOTIDE SEQUENCE [LARGE SCALE GENOMIC DNA]</scope>
    <source>
        <strain evidence="5">ATCC 8368 / DSM 20162 / CCUG 35730 / CIP 100753 / JCM 10117 / KCTC 9821 / NBRC 16120 / NCIMB 702349 / NCTC 13040</strain>
    </source>
</reference>
<keyword evidence="4" id="KW-0449">Lipoprotein</keyword>
<dbReference type="EMBL" id="CP001966">
    <property type="protein sequence ID" value="ADG79260.1"/>
    <property type="molecule type" value="Genomic_DNA"/>
</dbReference>
<keyword evidence="1" id="KW-0812">Transmembrane</keyword>
<keyword evidence="1" id="KW-1133">Transmembrane helix</keyword>
<dbReference type="eggNOG" id="ENOG50332S7">
    <property type="taxonomic scope" value="Bacteria"/>
</dbReference>
<protein>
    <submittedName>
        <fullName evidence="4">Putative lipoprotein</fullName>
    </submittedName>
</protein>
<organism evidence="4 5">
    <name type="scientific">Tsukamurella paurometabola (strain ATCC 8368 / DSM 20162 / CCUG 35730 / CIP 100753 / JCM 10117 / KCTC 9821 / NBRC 16120 / NCIMB 702349 / NCTC 13040)</name>
    <name type="common">Corynebacterium paurometabolum</name>
    <dbReference type="NCBI Taxonomy" id="521096"/>
    <lineage>
        <taxon>Bacteria</taxon>
        <taxon>Bacillati</taxon>
        <taxon>Actinomycetota</taxon>
        <taxon>Actinomycetes</taxon>
        <taxon>Mycobacteriales</taxon>
        <taxon>Tsukamurellaceae</taxon>
        <taxon>Tsukamurella</taxon>
    </lineage>
</organism>
<name>D5USI9_TSUPD</name>
<feature type="signal peptide" evidence="2">
    <location>
        <begin position="1"/>
        <end position="42"/>
    </location>
</feature>
<keyword evidence="1" id="KW-0472">Membrane</keyword>
<evidence type="ECO:0000256" key="2">
    <source>
        <dbReference type="SAM" id="SignalP"/>
    </source>
</evidence>
<feature type="transmembrane region" description="Helical" evidence="1">
    <location>
        <begin position="202"/>
        <end position="224"/>
    </location>
</feature>
<reference evidence="5" key="1">
    <citation type="submission" date="2010-03" db="EMBL/GenBank/DDBJ databases">
        <title>The complete chromosome of Tsukamurella paurometabola DSM 20162.</title>
        <authorList>
            <consortium name="US DOE Joint Genome Institute (JGI-PGF)"/>
            <person name="Lucas S."/>
            <person name="Copeland A."/>
            <person name="Lapidus A."/>
            <person name="Glavina del Rio T."/>
            <person name="Dalin E."/>
            <person name="Tice H."/>
            <person name="Bruce D."/>
            <person name="Goodwin L."/>
            <person name="Pitluck S."/>
            <person name="Kyrpides N."/>
            <person name="Mavromatis K."/>
            <person name="Ivanova N."/>
            <person name="Mikhailova N."/>
            <person name="Munk A.C."/>
            <person name="Brettin T."/>
            <person name="Detter J.C."/>
            <person name="Tapia R."/>
            <person name="Han C."/>
            <person name="Larimer F."/>
            <person name="Land M."/>
            <person name="Hauser L."/>
            <person name="Markowitz V."/>
            <person name="Cheng J.-F."/>
            <person name="Hugenholtz P."/>
            <person name="Woyke T."/>
            <person name="Wu D."/>
            <person name="Jando M."/>
            <person name="Brambilla E."/>
            <person name="Klenk H.-P."/>
            <person name="Eisen J.A."/>
        </authorList>
    </citation>
    <scope>NUCLEOTIDE SEQUENCE [LARGE SCALE GENOMIC DNA]</scope>
    <source>
        <strain evidence="5">ATCC 8368 / DSM 20162 / CCUG 35730 / CIP 100753 / JCM 10117 / KCTC 9821 / NBRC 16120 / NCIMB 702349 / NCTC 13040</strain>
    </source>
</reference>
<evidence type="ECO:0000313" key="4">
    <source>
        <dbReference type="EMBL" id="ADG79260.1"/>
    </source>
</evidence>
<evidence type="ECO:0000313" key="5">
    <source>
        <dbReference type="Proteomes" id="UP000001213"/>
    </source>
</evidence>
<keyword evidence="5" id="KW-1185">Reference proteome</keyword>
<proteinExistence type="predicted"/>
<keyword evidence="2" id="KW-0732">Signal</keyword>
<dbReference type="Pfam" id="PF21946">
    <property type="entry name" value="LppM"/>
    <property type="match status" value="1"/>
</dbReference>
<dbReference type="HOGENOM" id="CLU_077916_0_0_11"/>
<evidence type="ECO:0000259" key="3">
    <source>
        <dbReference type="Pfam" id="PF21946"/>
    </source>
</evidence>
<dbReference type="KEGG" id="tpr:Tpau_2660"/>
<evidence type="ECO:0000256" key="1">
    <source>
        <dbReference type="SAM" id="Phobius"/>
    </source>
</evidence>
<dbReference type="AlphaFoldDB" id="D5USI9"/>
<feature type="chain" id="PRO_5003078028" evidence="2">
    <location>
        <begin position="43"/>
        <end position="255"/>
    </location>
</feature>
<dbReference type="InterPro" id="IPR053807">
    <property type="entry name" value="LppM"/>
</dbReference>
<gene>
    <name evidence="4" type="ordered locus">Tpau_2660</name>
</gene>